<sequence length="1579" mass="169462">MSIARALTIAAAALYGFAHVEAAWTRPQVGMAWQWELTSEGVPDVTTPNVPVWDIDPEALDVGEIPTLMNALHANDRYIICYVNVGSLEPDRMDVNAFKSVSPTIIGDKYPGWDEQFLDIRRSETRSLMKARFQRMASYGCHGIEPDNLDTYLQITGFSLSPADALDYMNWIASTVHGLGMAVGLKNCGDLIAKNNLADVFDYAIVENCAAKGNCPDFAPFIQAGRPVFAAEYTDAGAGGCNPTISSVPAACAVTNAQNLEAIIKSCNLGPEWQPCQTYSNTGYRSVATTTTPNATPTPSPTSLPTPALELSFSDIPDVTTPDVPVWDIDPEQLDQDQIPALMDALRSSNRYIICYVNVGSLDASAVDAGAFQDIEPSIVGNPYPNWPAESFLDIRREETRSLMKARFQRMASYGCQGIDADNVDSYTHETGLGLDVSDALDYMNWIVDTVHGLGMSIGLKNSADLVAPNHLAASFDFAVVEACAETGDCPKFDPFIQAGKPVFAVEYTNSGRSGGCNPKVSSVANACAVTNAHDFEGIIKSCDLRAEWSSCQSYDRSGYRSVSTPVPSHDTDANPHGHCGTNTGTDTCAHLGTDPQTYPFAIAGTDTCSDTGNTDAYSGTVRRRRGLALLESTRPLLSIICEEPRMAALYGFAHVEAAWTRPQIGMGWQWELTVEGVPDVTTPNVPVWDIDPEALDVGEIPTLMNALHANDRYIICYVNVGSLEPDRMDVGAFTSVSPTIIGGKYPGWNEQFLDIRRSETRSLMKARFQRMASYGCHGIEPDNLDTYTAETGFSLSAADALDYMNWIASTVHGLGMAVGLKNCGDLIAKNNLADVFDYAIVENCAAKGNCPDFAPFIQAGRPVFAAEYTDAGAGGCSPTISSVPAACAVTNAQNLEAIIKSCDLGPEWQPCQTYSNTGYRSWELSLEGVPDVTTPNVPVWDIDPEALDVGEIPTLMNALHANDRYIICYVNVGSLEPDRMDVGAFTSVSPTIIGGKYPGWNEQFLDIRRSETRSLMKARFQRMASYGCHGIEPDNLDTYTAETGFSLSAADALDYMNWIASTVHGLGMAVGLKNCGDLIAKNNLADVFDFAIVENCAETGDCPKFAPFIQAGKPVFAAEYTDAGAGGCNPTISSVAAACAVTNAQNLEAIIKSCDLGPEWQPCQTYSKTGYRSTACGTDSQTDSGTDSQIDYYTYSRTDSRTDSQIVCGTDSQTHSGTDSQIVCGTDSQTHSGTDSHTNAGTDSQVDTGSNSKTNAGADSQATNPGTDSGTDTCASLELSFGDIPDLTTPDVPVWDIDPEQLDQDQIPALMDGLRSSNRYIICYVNVGSLDASAVDAGAFQDIEPSIVGNPYPNWPAESFLDIRREETRSLMKARFQRMASYGCQGIDADNVDSYSYKTGLGLDVSDALDYMNWIVDTVHGLGMSIGLKNSADLVAPNHLAASFDFAVVEACAETGDCPKFDPFIQAGKPVFAVEYTNSGRSGGCNPKVSSVAHACAVTNAHDFEGIIKSCDLRAEWSSCQSYDRSGYRSVSTPVPSHDTDANPHGHSSTDSQTHPFADAGTDTCSNTCNTNAHSGTV</sequence>
<feature type="domain" description="Glycoside-hydrolase family GH114 TIM-barrel" evidence="3">
    <location>
        <begin position="669"/>
        <end position="908"/>
    </location>
</feature>
<name>A0A0G4IWZ5_PLABS</name>
<keyword evidence="2" id="KW-0732">Signal</keyword>
<dbReference type="STRING" id="37360.A0A0G4IWZ5"/>
<dbReference type="Gene3D" id="3.20.20.70">
    <property type="entry name" value="Aldolase class I"/>
    <property type="match status" value="5"/>
</dbReference>
<evidence type="ECO:0000259" key="3">
    <source>
        <dbReference type="Pfam" id="PF03537"/>
    </source>
</evidence>
<evidence type="ECO:0000313" key="4">
    <source>
        <dbReference type="EMBL" id="CEO99614.1"/>
    </source>
</evidence>
<feature type="compositionally biased region" description="Polar residues" evidence="1">
    <location>
        <begin position="1207"/>
        <end position="1275"/>
    </location>
</feature>
<gene>
    <name evidence="4" type="ORF">PBRA_007347</name>
</gene>
<feature type="compositionally biased region" description="Polar residues" evidence="1">
    <location>
        <begin position="1547"/>
        <end position="1556"/>
    </location>
</feature>
<dbReference type="InterPro" id="IPR017853">
    <property type="entry name" value="GH"/>
</dbReference>
<dbReference type="PANTHER" id="PTHR35273">
    <property type="entry name" value="ALPHA-1,4 POLYGALACTOSAMINIDASE, PUTATIVE (AFU_ORTHOLOGUE AFUA_3G07890)-RELATED"/>
    <property type="match status" value="1"/>
</dbReference>
<dbReference type="InterPro" id="IPR004352">
    <property type="entry name" value="GH114_TIM-barrel"/>
</dbReference>
<feature type="domain" description="Glycoside-hydrolase family GH114 TIM-barrel" evidence="3">
    <location>
        <begin position="1289"/>
        <end position="1518"/>
    </location>
</feature>
<feature type="region of interest" description="Disordered" evidence="1">
    <location>
        <begin position="1171"/>
        <end position="1190"/>
    </location>
</feature>
<dbReference type="SUPFAM" id="SSF51445">
    <property type="entry name" value="(Trans)glycosidases"/>
    <property type="match status" value="5"/>
</dbReference>
<accession>A0A0G4IWZ5</accession>
<feature type="compositionally biased region" description="Polar residues" evidence="1">
    <location>
        <begin position="1525"/>
        <end position="1536"/>
    </location>
</feature>
<proteinExistence type="predicted"/>
<dbReference type="InterPro" id="IPR013785">
    <property type="entry name" value="Aldolase_TIM"/>
</dbReference>
<evidence type="ECO:0000256" key="2">
    <source>
        <dbReference type="SAM" id="SignalP"/>
    </source>
</evidence>
<dbReference type="Proteomes" id="UP000039324">
    <property type="component" value="Unassembled WGS sequence"/>
</dbReference>
<dbReference type="Pfam" id="PF03537">
    <property type="entry name" value="Glyco_hydro_114"/>
    <property type="match status" value="5"/>
</dbReference>
<evidence type="ECO:0000256" key="1">
    <source>
        <dbReference type="SAM" id="MobiDB-lite"/>
    </source>
</evidence>
<feature type="region of interest" description="Disordered" evidence="1">
    <location>
        <begin position="1525"/>
        <end position="1558"/>
    </location>
</feature>
<feature type="signal peptide" evidence="2">
    <location>
        <begin position="1"/>
        <end position="22"/>
    </location>
</feature>
<evidence type="ECO:0000313" key="5">
    <source>
        <dbReference type="Proteomes" id="UP000039324"/>
    </source>
</evidence>
<feature type="domain" description="Glycoside-hydrolase family GH114 TIM-barrel" evidence="3">
    <location>
        <begin position="922"/>
        <end position="1160"/>
    </location>
</feature>
<feature type="domain" description="Glycoside-hydrolase family GH114 TIM-barrel" evidence="3">
    <location>
        <begin position="33"/>
        <end position="272"/>
    </location>
</feature>
<feature type="chain" id="PRO_5005193191" description="Glycoside-hydrolase family GH114 TIM-barrel domain-containing protein" evidence="2">
    <location>
        <begin position="23"/>
        <end position="1579"/>
    </location>
</feature>
<dbReference type="OrthoDB" id="2108802at2759"/>
<feature type="region of interest" description="Disordered" evidence="1">
    <location>
        <begin position="1207"/>
        <end position="1276"/>
    </location>
</feature>
<organism evidence="4 5">
    <name type="scientific">Plasmodiophora brassicae</name>
    <name type="common">Clubroot disease agent</name>
    <dbReference type="NCBI Taxonomy" id="37360"/>
    <lineage>
        <taxon>Eukaryota</taxon>
        <taxon>Sar</taxon>
        <taxon>Rhizaria</taxon>
        <taxon>Endomyxa</taxon>
        <taxon>Phytomyxea</taxon>
        <taxon>Plasmodiophorida</taxon>
        <taxon>Plasmodiophoridae</taxon>
        <taxon>Plasmodiophora</taxon>
    </lineage>
</organism>
<dbReference type="EMBL" id="CDSF01000092">
    <property type="protein sequence ID" value="CEO99614.1"/>
    <property type="molecule type" value="Genomic_DNA"/>
</dbReference>
<feature type="domain" description="Glycoside-hydrolase family GH114 TIM-barrel" evidence="3">
    <location>
        <begin position="320"/>
        <end position="549"/>
    </location>
</feature>
<protein>
    <recommendedName>
        <fullName evidence="3">Glycoside-hydrolase family GH114 TIM-barrel domain-containing protein</fullName>
    </recommendedName>
</protein>
<reference evidence="4 5" key="1">
    <citation type="submission" date="2015-02" db="EMBL/GenBank/DDBJ databases">
        <authorList>
            <person name="Chooi Y.-H."/>
        </authorList>
    </citation>
    <scope>NUCLEOTIDE SEQUENCE [LARGE SCALE GENOMIC DNA]</scope>
    <source>
        <strain evidence="4">E3</strain>
    </source>
</reference>
<keyword evidence="5" id="KW-1185">Reference proteome</keyword>
<dbReference type="PANTHER" id="PTHR35273:SF2">
    <property type="entry name" value="ALPHA-GALACTOSIDASE"/>
    <property type="match status" value="1"/>
</dbReference>